<comment type="caution">
    <text evidence="1">The sequence shown here is derived from an EMBL/GenBank/DDBJ whole genome shotgun (WGS) entry which is preliminary data.</text>
</comment>
<evidence type="ECO:0000313" key="2">
    <source>
        <dbReference type="Proteomes" id="UP000245535"/>
    </source>
</evidence>
<organism evidence="1 2">
    <name type="scientific">Sediminitomix flava</name>
    <dbReference type="NCBI Taxonomy" id="379075"/>
    <lineage>
        <taxon>Bacteria</taxon>
        <taxon>Pseudomonadati</taxon>
        <taxon>Bacteroidota</taxon>
        <taxon>Cytophagia</taxon>
        <taxon>Cytophagales</taxon>
        <taxon>Flammeovirgaceae</taxon>
        <taxon>Sediminitomix</taxon>
    </lineage>
</organism>
<sequence length="273" mass="31179">MKTWCLSCLFHCQTVSVLILATEATVFSPILTTKSTKHNMVFFKQIVFLLLLLTCCTTQQQEERKFPIIVETGFEKEAKLSLTRYATGYHDIFYLGQSVDTILISPSSKYHFPRPERGDSTYMQKLNSHREYVEKAYEKNIIKYDEKIPVLPSVKDTIGTYQLSIDTTQNILGESYPIFIKNSSEGICIITDMSGYLPITIEARNMEGKWKSITRPLLGCGTGEDLLVLYPDDLIVTQFPIFEGDFHTVLRVRVSDVISNVIEGSINQSQFRR</sequence>
<evidence type="ECO:0000313" key="1">
    <source>
        <dbReference type="EMBL" id="PWJ42248.1"/>
    </source>
</evidence>
<reference evidence="1 2" key="1">
    <citation type="submission" date="2018-03" db="EMBL/GenBank/DDBJ databases">
        <title>Genomic Encyclopedia of Archaeal and Bacterial Type Strains, Phase II (KMG-II): from individual species to whole genera.</title>
        <authorList>
            <person name="Goeker M."/>
        </authorList>
    </citation>
    <scope>NUCLEOTIDE SEQUENCE [LARGE SCALE GENOMIC DNA]</scope>
    <source>
        <strain evidence="1 2">DSM 28229</strain>
    </source>
</reference>
<dbReference type="Proteomes" id="UP000245535">
    <property type="component" value="Unassembled WGS sequence"/>
</dbReference>
<gene>
    <name evidence="1" type="ORF">BC781_103500</name>
</gene>
<keyword evidence="2" id="KW-1185">Reference proteome</keyword>
<accession>A0A315ZBT4</accession>
<proteinExistence type="predicted"/>
<dbReference type="EMBL" id="QGDO01000003">
    <property type="protein sequence ID" value="PWJ42248.1"/>
    <property type="molecule type" value="Genomic_DNA"/>
</dbReference>
<dbReference type="AlphaFoldDB" id="A0A315ZBT4"/>
<name>A0A315ZBT4_SEDFL</name>
<protein>
    <submittedName>
        <fullName evidence="1">Uncharacterized protein</fullName>
    </submittedName>
</protein>